<dbReference type="EMBL" id="CM023482">
    <property type="protein sequence ID" value="KAH6937862.1"/>
    <property type="molecule type" value="Genomic_DNA"/>
</dbReference>
<organism evidence="1 2">
    <name type="scientific">Hyalomma asiaticum</name>
    <name type="common">Tick</name>
    <dbReference type="NCBI Taxonomy" id="266040"/>
    <lineage>
        <taxon>Eukaryota</taxon>
        <taxon>Metazoa</taxon>
        <taxon>Ecdysozoa</taxon>
        <taxon>Arthropoda</taxon>
        <taxon>Chelicerata</taxon>
        <taxon>Arachnida</taxon>
        <taxon>Acari</taxon>
        <taxon>Parasitiformes</taxon>
        <taxon>Ixodida</taxon>
        <taxon>Ixodoidea</taxon>
        <taxon>Ixodidae</taxon>
        <taxon>Hyalomminae</taxon>
        <taxon>Hyalomma</taxon>
    </lineage>
</organism>
<sequence length="115" mass="12533">MATGRQTKHSPLELSKGNTTLARQLATVHKRCRPHRDKIIPITESFHALAAAIDSSAELVFAAVRTKSQGGPMAATLPLGTPDRSDCFACCHLVGRRSFANPAKEKQKKVESRVR</sequence>
<reference evidence="1" key="1">
    <citation type="submission" date="2020-05" db="EMBL/GenBank/DDBJ databases">
        <title>Large-scale comparative analyses of tick genomes elucidate their genetic diversity and vector capacities.</title>
        <authorList>
            <person name="Jia N."/>
            <person name="Wang J."/>
            <person name="Shi W."/>
            <person name="Du L."/>
            <person name="Sun Y."/>
            <person name="Zhan W."/>
            <person name="Jiang J."/>
            <person name="Wang Q."/>
            <person name="Zhang B."/>
            <person name="Ji P."/>
            <person name="Sakyi L.B."/>
            <person name="Cui X."/>
            <person name="Yuan T."/>
            <person name="Jiang B."/>
            <person name="Yang W."/>
            <person name="Lam T.T.-Y."/>
            <person name="Chang Q."/>
            <person name="Ding S."/>
            <person name="Wang X."/>
            <person name="Zhu J."/>
            <person name="Ruan X."/>
            <person name="Zhao L."/>
            <person name="Wei J."/>
            <person name="Que T."/>
            <person name="Du C."/>
            <person name="Cheng J."/>
            <person name="Dai P."/>
            <person name="Han X."/>
            <person name="Huang E."/>
            <person name="Gao Y."/>
            <person name="Liu J."/>
            <person name="Shao H."/>
            <person name="Ye R."/>
            <person name="Li L."/>
            <person name="Wei W."/>
            <person name="Wang X."/>
            <person name="Wang C."/>
            <person name="Yang T."/>
            <person name="Huo Q."/>
            <person name="Li W."/>
            <person name="Guo W."/>
            <person name="Chen H."/>
            <person name="Zhou L."/>
            <person name="Ni X."/>
            <person name="Tian J."/>
            <person name="Zhou Y."/>
            <person name="Sheng Y."/>
            <person name="Liu T."/>
            <person name="Pan Y."/>
            <person name="Xia L."/>
            <person name="Li J."/>
            <person name="Zhao F."/>
            <person name="Cao W."/>
        </authorList>
    </citation>
    <scope>NUCLEOTIDE SEQUENCE</scope>
    <source>
        <strain evidence="1">Hyas-2018</strain>
    </source>
</reference>
<dbReference type="Proteomes" id="UP000821845">
    <property type="component" value="Chromosome 2"/>
</dbReference>
<proteinExistence type="predicted"/>
<name>A0ACB7SRU1_HYAAI</name>
<protein>
    <submittedName>
        <fullName evidence="1">Uncharacterized protein</fullName>
    </submittedName>
</protein>
<accession>A0ACB7SRU1</accession>
<gene>
    <name evidence="1" type="ORF">HPB50_004702</name>
</gene>
<comment type="caution">
    <text evidence="1">The sequence shown here is derived from an EMBL/GenBank/DDBJ whole genome shotgun (WGS) entry which is preliminary data.</text>
</comment>
<keyword evidence="2" id="KW-1185">Reference proteome</keyword>
<evidence type="ECO:0000313" key="1">
    <source>
        <dbReference type="EMBL" id="KAH6937862.1"/>
    </source>
</evidence>
<evidence type="ECO:0000313" key="2">
    <source>
        <dbReference type="Proteomes" id="UP000821845"/>
    </source>
</evidence>